<evidence type="ECO:0000256" key="1">
    <source>
        <dbReference type="ARBA" id="ARBA00007733"/>
    </source>
</evidence>
<protein>
    <recommendedName>
        <fullName evidence="7">Translation initiation factor IF-2, chloroplastic</fullName>
    </recommendedName>
</protein>
<dbReference type="CDD" id="cd03692">
    <property type="entry name" value="mtIF2_IVc"/>
    <property type="match status" value="1"/>
</dbReference>
<dbReference type="SUPFAM" id="SSF52156">
    <property type="entry name" value="Initiation factor IF2/eIF5b, domain 3"/>
    <property type="match status" value="1"/>
</dbReference>
<geneLocation type="plastid" evidence="9"/>
<name>A0A4D6WT04_9FLOR</name>
<dbReference type="PROSITE" id="PS01176">
    <property type="entry name" value="IF2"/>
    <property type="match status" value="1"/>
</dbReference>
<dbReference type="InterPro" id="IPR000178">
    <property type="entry name" value="TF_IF2_bacterial-like"/>
</dbReference>
<comment type="function">
    <text evidence="6">One of the essential components for the initiation of protein synthesis. Protects formylmethionyl-tRNA from spontaneous hydrolysis and promotes its binding to the 30S ribosomal subunits. Also involved in the hydrolysis of GTP during the formation of the 70S ribosomal complex.</text>
</comment>
<dbReference type="FunFam" id="3.40.50.10050:FF:000001">
    <property type="entry name" value="Translation initiation factor IF-2"/>
    <property type="match status" value="1"/>
</dbReference>
<keyword evidence="2 9" id="KW-0396">Initiation factor</keyword>
<dbReference type="FunFam" id="2.40.30.10:FF:000008">
    <property type="entry name" value="Translation initiation factor IF-2"/>
    <property type="match status" value="1"/>
</dbReference>
<dbReference type="PROSITE" id="PS51722">
    <property type="entry name" value="G_TR_2"/>
    <property type="match status" value="1"/>
</dbReference>
<dbReference type="GO" id="GO:0003743">
    <property type="term" value="F:translation initiation factor activity"/>
    <property type="evidence" value="ECO:0007669"/>
    <property type="project" value="UniProtKB-KW"/>
</dbReference>
<dbReference type="CDD" id="cd01887">
    <property type="entry name" value="IF2_eIF5B"/>
    <property type="match status" value="1"/>
</dbReference>
<organism evidence="9">
    <name type="scientific">Erythroglossum lusitanicum</name>
    <dbReference type="NCBI Taxonomy" id="2575615"/>
    <lineage>
        <taxon>Eukaryota</taxon>
        <taxon>Rhodophyta</taxon>
        <taxon>Florideophyceae</taxon>
        <taxon>Rhodymeniophycidae</taxon>
        <taxon>Ceramiales</taxon>
        <taxon>Delesseriaceae</taxon>
        <taxon>Erythroglossum</taxon>
    </lineage>
</organism>
<dbReference type="PANTHER" id="PTHR43381">
    <property type="entry name" value="TRANSLATION INITIATION FACTOR IF-2-RELATED"/>
    <property type="match status" value="1"/>
</dbReference>
<keyword evidence="4" id="KW-0648">Protein biosynthesis</keyword>
<reference evidence="9" key="1">
    <citation type="journal article" date="2019" name="Mol. Phylogenet. Evol.">
        <title>Morphological evolution and classification of the red algal order Ceramiales inferred using plastid phylogenomics.</title>
        <authorList>
            <person name="Diaz-Tapia P."/>
            <person name="Pasella M.M."/>
            <person name="Verbruggen H."/>
            <person name="Maggs C.A."/>
        </authorList>
    </citation>
    <scope>NUCLEOTIDE SEQUENCE</scope>
    <source>
        <strain evidence="9">PD2950_3</strain>
    </source>
</reference>
<dbReference type="InterPro" id="IPR023115">
    <property type="entry name" value="TIF_IF2_dom3"/>
</dbReference>
<keyword evidence="9" id="KW-0934">Plastid</keyword>
<dbReference type="InterPro" id="IPR015760">
    <property type="entry name" value="TIF_IF2"/>
</dbReference>
<dbReference type="Pfam" id="PF11987">
    <property type="entry name" value="IF-2"/>
    <property type="match status" value="1"/>
</dbReference>
<reference evidence="9" key="2">
    <citation type="submission" date="2019-04" db="EMBL/GenBank/DDBJ databases">
        <authorList>
            <person name="Pasella M."/>
        </authorList>
    </citation>
    <scope>NUCLEOTIDE SEQUENCE</scope>
    <source>
        <strain evidence="9">PD2950_3</strain>
    </source>
</reference>
<dbReference type="InterPro" id="IPR000795">
    <property type="entry name" value="T_Tr_GTP-bd_dom"/>
</dbReference>
<dbReference type="NCBIfam" id="TIGR00231">
    <property type="entry name" value="small_GTP"/>
    <property type="match status" value="1"/>
</dbReference>
<evidence type="ECO:0000256" key="5">
    <source>
        <dbReference type="ARBA" id="ARBA00023134"/>
    </source>
</evidence>
<feature type="domain" description="Tr-type G" evidence="8">
    <location>
        <begin position="75"/>
        <end position="248"/>
    </location>
</feature>
<comment type="similarity">
    <text evidence="1">Belongs to the TRAFAC class translation factor GTPase superfamily. Classic translation factor GTPase family. IF-2 subfamily.</text>
</comment>
<dbReference type="FunFam" id="3.40.50.300:FF:000019">
    <property type="entry name" value="Translation initiation factor IF-2"/>
    <property type="match status" value="1"/>
</dbReference>
<evidence type="ECO:0000256" key="2">
    <source>
        <dbReference type="ARBA" id="ARBA00022540"/>
    </source>
</evidence>
<dbReference type="InterPro" id="IPR005225">
    <property type="entry name" value="Small_GTP-bd"/>
</dbReference>
<evidence type="ECO:0000313" key="9">
    <source>
        <dbReference type="EMBL" id="QCI06546.1"/>
    </source>
</evidence>
<dbReference type="NCBIfam" id="TIGR00487">
    <property type="entry name" value="IF-2"/>
    <property type="match status" value="1"/>
</dbReference>
<dbReference type="Gene3D" id="3.40.50.300">
    <property type="entry name" value="P-loop containing nucleotide triphosphate hydrolases"/>
    <property type="match status" value="1"/>
</dbReference>
<dbReference type="Pfam" id="PF22042">
    <property type="entry name" value="EF-G_D2"/>
    <property type="match status" value="1"/>
</dbReference>
<dbReference type="SUPFAM" id="SSF50447">
    <property type="entry name" value="Translation proteins"/>
    <property type="match status" value="2"/>
</dbReference>
<dbReference type="SUPFAM" id="SSF52540">
    <property type="entry name" value="P-loop containing nucleoside triphosphate hydrolases"/>
    <property type="match status" value="1"/>
</dbReference>
<dbReference type="GO" id="GO:0005737">
    <property type="term" value="C:cytoplasm"/>
    <property type="evidence" value="ECO:0007669"/>
    <property type="project" value="TreeGrafter"/>
</dbReference>
<dbReference type="EMBL" id="MK814655">
    <property type="protein sequence ID" value="QCI06546.1"/>
    <property type="molecule type" value="Genomic_DNA"/>
</dbReference>
<dbReference type="InterPro" id="IPR036925">
    <property type="entry name" value="TIF_IF2_dom3_sf"/>
</dbReference>
<dbReference type="InterPro" id="IPR009000">
    <property type="entry name" value="Transl_B-barrel_sf"/>
</dbReference>
<keyword evidence="3" id="KW-0547">Nucleotide-binding</keyword>
<evidence type="ECO:0000256" key="6">
    <source>
        <dbReference type="ARBA" id="ARBA00025162"/>
    </source>
</evidence>
<evidence type="ECO:0000256" key="3">
    <source>
        <dbReference type="ARBA" id="ARBA00022741"/>
    </source>
</evidence>
<dbReference type="AlphaFoldDB" id="A0A4D6WT04"/>
<dbReference type="PRINTS" id="PR00315">
    <property type="entry name" value="ELONGATNFCT"/>
</dbReference>
<keyword evidence="5" id="KW-0342">GTP-binding</keyword>
<dbReference type="Gene3D" id="2.40.30.10">
    <property type="entry name" value="Translation factors"/>
    <property type="match status" value="2"/>
</dbReference>
<dbReference type="GO" id="GO:0005525">
    <property type="term" value="F:GTP binding"/>
    <property type="evidence" value="ECO:0007669"/>
    <property type="project" value="UniProtKB-KW"/>
</dbReference>
<evidence type="ECO:0000256" key="4">
    <source>
        <dbReference type="ARBA" id="ARBA00022917"/>
    </source>
</evidence>
<dbReference type="PANTHER" id="PTHR43381:SF5">
    <property type="entry name" value="TR-TYPE G DOMAIN-CONTAINING PROTEIN"/>
    <property type="match status" value="1"/>
</dbReference>
<dbReference type="CDD" id="cd03702">
    <property type="entry name" value="IF2_mtIF2_II"/>
    <property type="match status" value="1"/>
</dbReference>
<dbReference type="Pfam" id="PF00009">
    <property type="entry name" value="GTP_EFTU"/>
    <property type="match status" value="1"/>
</dbReference>
<dbReference type="Gene3D" id="3.40.50.10050">
    <property type="entry name" value="Translation initiation factor IF- 2, domain 3"/>
    <property type="match status" value="1"/>
</dbReference>
<proteinExistence type="inferred from homology"/>
<evidence type="ECO:0000259" key="8">
    <source>
        <dbReference type="PROSITE" id="PS51722"/>
    </source>
</evidence>
<dbReference type="InterPro" id="IPR044145">
    <property type="entry name" value="IF2_II"/>
</dbReference>
<accession>A0A4D6WT04</accession>
<dbReference type="Pfam" id="PF04760">
    <property type="entry name" value="IF2_N"/>
    <property type="match status" value="1"/>
</dbReference>
<sequence>MSIQELSYKLNIPEAEIITYLFLKGISTTINQVIDISIAKKVALKYDFNILDDEEINQVKMNSLNKKKNLSENSIRAPIVTIFGHVDHGKTTLLDYILKTNCVSKEYGGITQAITGYEIDWLYNSNVFKLVFLDTPGHEAFSSMRLRAAKVTDIALLVIAADDGLRPQTIESIKYILEMQLSYIIIINKIDKTDIDVIRIKEELSKYNILSEEWGGDALIVEVSAITGKNIELLLSNICLLSNCKKLTANPNQYAEGTILESNLDKQKGIIANIIIQNGTLKIGDIIIAGNIYAKVKSLISSNNIQIPFSGPSSIVKVLGFSKLPESGILFNVVNDEKQAKQYIQKFSNSYYNLNQALKSLNTRVTLKDKNKLKQLSLIIKTDTLGSLEAILNSLSKISQKKVQINIIAANSGNISSTDIELALTTKSILIGFNIDITNYINNLVKKNILILKVFNVIYNLLDYIENCMMNLIEIEYKRVFIGRATVQTVFYMNKGSVAGCVVNDGKLRKMSFIIVYRDNNIVYEGKLNSLKHLKDDVEEVFVNKECGLMCDYNLWQTSDIIESYDLIPEKKSL</sequence>
<dbReference type="InterPro" id="IPR006847">
    <property type="entry name" value="IF2_N"/>
</dbReference>
<dbReference type="InterPro" id="IPR027417">
    <property type="entry name" value="P-loop_NTPase"/>
</dbReference>
<evidence type="ECO:0000256" key="7">
    <source>
        <dbReference type="ARBA" id="ARBA00044105"/>
    </source>
</evidence>
<dbReference type="InterPro" id="IPR053905">
    <property type="entry name" value="EF-G-like_DII"/>
</dbReference>
<gene>
    <name evidence="9" type="primary">infB</name>
</gene>
<dbReference type="GO" id="GO:0003924">
    <property type="term" value="F:GTPase activity"/>
    <property type="evidence" value="ECO:0007669"/>
    <property type="project" value="InterPro"/>
</dbReference>